<feature type="transmembrane region" description="Helical" evidence="10">
    <location>
        <begin position="180"/>
        <end position="198"/>
    </location>
</feature>
<protein>
    <submittedName>
        <fullName evidence="13">Sodium/hydrogen exchanger</fullName>
    </submittedName>
</protein>
<dbReference type="Gene3D" id="3.40.930.10">
    <property type="entry name" value="Mannitol-specific EII, Chain A"/>
    <property type="match status" value="1"/>
</dbReference>
<dbReference type="GO" id="GO:0006814">
    <property type="term" value="P:sodium ion transport"/>
    <property type="evidence" value="ECO:0007669"/>
    <property type="project" value="UniProtKB-KW"/>
</dbReference>
<evidence type="ECO:0000256" key="9">
    <source>
        <dbReference type="ARBA" id="ARBA00023201"/>
    </source>
</evidence>
<evidence type="ECO:0000256" key="10">
    <source>
        <dbReference type="SAM" id="Phobius"/>
    </source>
</evidence>
<dbReference type="PANTHER" id="PTHR43562">
    <property type="entry name" value="NAPA-TYPE SODIUM/HYDROGEN ANTIPORTER"/>
    <property type="match status" value="1"/>
</dbReference>
<feature type="transmembrane region" description="Helical" evidence="10">
    <location>
        <begin position="308"/>
        <end position="329"/>
    </location>
</feature>
<feature type="chain" id="PRO_5003316808" evidence="11">
    <location>
        <begin position="38"/>
        <end position="726"/>
    </location>
</feature>
<dbReference type="STRING" id="906968.Trebr_0415"/>
<dbReference type="KEGG" id="tbe:Trebr_0415"/>
<dbReference type="InterPro" id="IPR002178">
    <property type="entry name" value="PTS_EIIA_type-2_dom"/>
</dbReference>
<keyword evidence="6" id="KW-0915">Sodium</keyword>
<organism evidence="13 14">
    <name type="scientific">Treponema brennaborense (strain DSM 12168 / CIP 105900 / DD5/3)</name>
    <dbReference type="NCBI Taxonomy" id="906968"/>
    <lineage>
        <taxon>Bacteria</taxon>
        <taxon>Pseudomonadati</taxon>
        <taxon>Spirochaetota</taxon>
        <taxon>Spirochaetia</taxon>
        <taxon>Spirochaetales</taxon>
        <taxon>Treponemataceae</taxon>
        <taxon>Treponema</taxon>
    </lineage>
</organism>
<dbReference type="eggNOG" id="COG1762">
    <property type="taxonomic scope" value="Bacteria"/>
</dbReference>
<dbReference type="Pfam" id="PF00999">
    <property type="entry name" value="Na_H_Exchanger"/>
    <property type="match status" value="1"/>
</dbReference>
<feature type="transmembrane region" description="Helical" evidence="10">
    <location>
        <begin position="79"/>
        <end position="96"/>
    </location>
</feature>
<dbReference type="GO" id="GO:0015297">
    <property type="term" value="F:antiporter activity"/>
    <property type="evidence" value="ECO:0007669"/>
    <property type="project" value="UniProtKB-KW"/>
</dbReference>
<feature type="transmembrane region" description="Helical" evidence="10">
    <location>
        <begin position="145"/>
        <end position="168"/>
    </location>
</feature>
<evidence type="ECO:0000256" key="4">
    <source>
        <dbReference type="ARBA" id="ARBA00022692"/>
    </source>
</evidence>
<dbReference type="CDD" id="cd00211">
    <property type="entry name" value="PTS_IIA_fru"/>
    <property type="match status" value="1"/>
</dbReference>
<dbReference type="SUPFAM" id="SSF55804">
    <property type="entry name" value="Phoshotransferase/anion transport protein"/>
    <property type="match status" value="1"/>
</dbReference>
<keyword evidence="9" id="KW-0739">Sodium transport</keyword>
<evidence type="ECO:0000313" key="14">
    <source>
        <dbReference type="Proteomes" id="UP000006546"/>
    </source>
</evidence>
<feature type="transmembrane region" description="Helical" evidence="10">
    <location>
        <begin position="210"/>
        <end position="237"/>
    </location>
</feature>
<reference evidence="14" key="1">
    <citation type="submission" date="2011-04" db="EMBL/GenBank/DDBJ databases">
        <title>The complete genome of Treponema brennaborense DSM 12168.</title>
        <authorList>
            <person name="Lucas S."/>
            <person name="Han J."/>
            <person name="Lapidus A."/>
            <person name="Bruce D."/>
            <person name="Goodwin L."/>
            <person name="Pitluck S."/>
            <person name="Peters L."/>
            <person name="Kyrpides N."/>
            <person name="Mavromatis K."/>
            <person name="Ivanova N."/>
            <person name="Mikhailova N."/>
            <person name="Pagani I."/>
            <person name="Teshima H."/>
            <person name="Detter J.C."/>
            <person name="Tapia R."/>
            <person name="Han C."/>
            <person name="Land M."/>
            <person name="Hauser L."/>
            <person name="Markowitz V."/>
            <person name="Cheng J.-F."/>
            <person name="Hugenholtz P."/>
            <person name="Woyke T."/>
            <person name="Wu D."/>
            <person name="Gronow S."/>
            <person name="Wellnitz S."/>
            <person name="Brambilla E."/>
            <person name="Klenk H.-P."/>
            <person name="Eisen J.A."/>
        </authorList>
    </citation>
    <scope>NUCLEOTIDE SEQUENCE [LARGE SCALE GENOMIC DNA]</scope>
    <source>
        <strain evidence="14">DSM 12168 / CIP 105900 / DD5/3</strain>
    </source>
</reference>
<evidence type="ECO:0000259" key="12">
    <source>
        <dbReference type="PROSITE" id="PS51094"/>
    </source>
</evidence>
<evidence type="ECO:0000256" key="1">
    <source>
        <dbReference type="ARBA" id="ARBA00004141"/>
    </source>
</evidence>
<dbReference type="RefSeq" id="WP_013757578.1">
    <property type="nucleotide sequence ID" value="NC_015500.1"/>
</dbReference>
<sequence>MDTKKFKPKTLARKTFAYRYLILAVLLFAFATGSAFASDEDITAVMANLVLQIGIILFAVRFGGMLVKKLGIPSVLGELLAGVAIGPYALGGIALPGFPQGMFPLNSATLAVSPELYSFATVASIILLFASGLETDFALFLKYSVAGGIVGIGGVVFSFGFGAGVGAFMLHTSLMDPRCLFMGIMSTATSVGITARILSDQKKMDSPEGVTTLAAAVFDDVLGIILLAVVLGIVAVMTGSGGSVSGVKIGLIAARAFGIWLGFTALGLIFSKKIAGFLKFFKHSYDFSICALGIGLLLAGVFEKQGLAMIIGAYVTGLSLSGTDIAAVIQERIHGLYEFFVPIFFAVMGMMVNVGELASAPVLIFGLVYTAGAVLAKVLGCGLPTLVLGFNLKGAFRIGAGMIPRGEVALIIAGIGMTAGILDERLFGVVIMMTLVTTLVAPPILNFSLKMPGRGTRRESAASDSETMSWDFGTDEIADLVVDTLIKDLKAEGFYVQMMNIDDGLSQARKGSMSLSIIEEEQFVKIETTANTAGFVRTSMYEVVLKLSESIQDLKAACDPLEFKRNTIEGEIKADPHLFKLITPHTVSVNLKGTTKDQILQEMVALLANSGKVTDWETVLHDVTSRESTMSTGMQNGIAMPHAKTDGVQSLCVAIGIKKEGIEFGSLDGNPSKLFVMVVSPKHTAAPHLQFLASIAGVIRNGQVCERIINAQTAEEVVKLISAAIC</sequence>
<name>F4LNK5_TREBD</name>
<gene>
    <name evidence="13" type="ordered locus">Trebr_0415</name>
</gene>
<evidence type="ECO:0000256" key="7">
    <source>
        <dbReference type="ARBA" id="ARBA00023065"/>
    </source>
</evidence>
<dbReference type="Proteomes" id="UP000006546">
    <property type="component" value="Chromosome"/>
</dbReference>
<feature type="transmembrane region" description="Helical" evidence="10">
    <location>
        <begin position="336"/>
        <end position="355"/>
    </location>
</feature>
<feature type="transmembrane region" description="Helical" evidence="10">
    <location>
        <begin position="427"/>
        <end position="449"/>
    </location>
</feature>
<dbReference type="AlphaFoldDB" id="F4LNK5"/>
<dbReference type="PANTHER" id="PTHR43562:SF3">
    <property type="entry name" value="SODIUM ION_PROTON EXCHANGER (EUROFUNG)"/>
    <property type="match status" value="1"/>
</dbReference>
<keyword evidence="7" id="KW-0406">Ion transport</keyword>
<evidence type="ECO:0000256" key="11">
    <source>
        <dbReference type="SAM" id="SignalP"/>
    </source>
</evidence>
<evidence type="ECO:0000256" key="2">
    <source>
        <dbReference type="ARBA" id="ARBA00022448"/>
    </source>
</evidence>
<keyword evidence="11" id="KW-0732">Signal</keyword>
<dbReference type="InterPro" id="IPR006153">
    <property type="entry name" value="Cation/H_exchanger_TM"/>
</dbReference>
<keyword evidence="2" id="KW-0813">Transport</keyword>
<feature type="transmembrane region" description="Helical" evidence="10">
    <location>
        <begin position="402"/>
        <end position="421"/>
    </location>
</feature>
<keyword evidence="8 10" id="KW-0472">Membrane</keyword>
<keyword evidence="14" id="KW-1185">Reference proteome</keyword>
<dbReference type="Gene3D" id="1.20.1530.20">
    <property type="match status" value="1"/>
</dbReference>
<dbReference type="GO" id="GO:1902600">
    <property type="term" value="P:proton transmembrane transport"/>
    <property type="evidence" value="ECO:0007669"/>
    <property type="project" value="InterPro"/>
</dbReference>
<feature type="signal peptide" evidence="11">
    <location>
        <begin position="1"/>
        <end position="37"/>
    </location>
</feature>
<evidence type="ECO:0000256" key="8">
    <source>
        <dbReference type="ARBA" id="ARBA00023136"/>
    </source>
</evidence>
<keyword evidence="4 10" id="KW-0812">Transmembrane</keyword>
<dbReference type="EMBL" id="CP002696">
    <property type="protein sequence ID" value="AEE15859.1"/>
    <property type="molecule type" value="Genomic_DNA"/>
</dbReference>
<dbReference type="eggNOG" id="COG0475">
    <property type="taxonomic scope" value="Bacteria"/>
</dbReference>
<keyword evidence="3" id="KW-0050">Antiport</keyword>
<evidence type="ECO:0000256" key="5">
    <source>
        <dbReference type="ARBA" id="ARBA00022989"/>
    </source>
</evidence>
<evidence type="ECO:0000256" key="6">
    <source>
        <dbReference type="ARBA" id="ARBA00023053"/>
    </source>
</evidence>
<proteinExistence type="predicted"/>
<evidence type="ECO:0000256" key="3">
    <source>
        <dbReference type="ARBA" id="ARBA00022449"/>
    </source>
</evidence>
<dbReference type="InterPro" id="IPR016152">
    <property type="entry name" value="PTrfase/Anion_transptr"/>
</dbReference>
<dbReference type="PROSITE" id="PS51094">
    <property type="entry name" value="PTS_EIIA_TYPE_2"/>
    <property type="match status" value="1"/>
</dbReference>
<comment type="subcellular location">
    <subcellularLocation>
        <location evidence="1">Membrane</location>
        <topology evidence="1">Multi-pass membrane protein</topology>
    </subcellularLocation>
</comment>
<accession>F4LNK5</accession>
<feature type="transmembrane region" description="Helical" evidence="10">
    <location>
        <begin position="249"/>
        <end position="271"/>
    </location>
</feature>
<dbReference type="HOGENOM" id="CLU_005126_7_1_12"/>
<feature type="transmembrane region" description="Helical" evidence="10">
    <location>
        <begin position="283"/>
        <end position="302"/>
    </location>
</feature>
<evidence type="ECO:0000313" key="13">
    <source>
        <dbReference type="EMBL" id="AEE15859.1"/>
    </source>
</evidence>
<dbReference type="GO" id="GO:0016020">
    <property type="term" value="C:membrane"/>
    <property type="evidence" value="ECO:0007669"/>
    <property type="project" value="UniProtKB-SubCell"/>
</dbReference>
<dbReference type="Pfam" id="PF00359">
    <property type="entry name" value="PTS_EIIA_2"/>
    <property type="match status" value="1"/>
</dbReference>
<feature type="transmembrane region" description="Helical" evidence="10">
    <location>
        <begin position="367"/>
        <end position="390"/>
    </location>
</feature>
<feature type="transmembrane region" description="Helical" evidence="10">
    <location>
        <begin position="116"/>
        <end position="133"/>
    </location>
</feature>
<feature type="transmembrane region" description="Helical" evidence="10">
    <location>
        <begin position="47"/>
        <end position="67"/>
    </location>
</feature>
<feature type="domain" description="PTS EIIA type-2" evidence="12">
    <location>
        <begin position="580"/>
        <end position="724"/>
    </location>
</feature>
<keyword evidence="5 10" id="KW-1133">Transmembrane helix</keyword>
<dbReference type="InterPro" id="IPR038770">
    <property type="entry name" value="Na+/solute_symporter_sf"/>
</dbReference>